<dbReference type="GO" id="GO:0030170">
    <property type="term" value="F:pyridoxal phosphate binding"/>
    <property type="evidence" value="ECO:0007669"/>
    <property type="project" value="InterPro"/>
</dbReference>
<evidence type="ECO:0000256" key="2">
    <source>
        <dbReference type="ARBA" id="ARBA00007441"/>
    </source>
</evidence>
<dbReference type="InterPro" id="IPR015421">
    <property type="entry name" value="PyrdxlP-dep_Trfase_major"/>
</dbReference>
<keyword evidence="8" id="KW-1185">Reference proteome</keyword>
<evidence type="ECO:0000259" key="6">
    <source>
        <dbReference type="Pfam" id="PF00155"/>
    </source>
</evidence>
<dbReference type="Gene3D" id="3.40.640.10">
    <property type="entry name" value="Type I PLP-dependent aspartate aminotransferase-like (Major domain)"/>
    <property type="match status" value="1"/>
</dbReference>
<gene>
    <name evidence="7" type="ORF">DFR70_1011203</name>
</gene>
<dbReference type="InterPro" id="IPR004839">
    <property type="entry name" value="Aminotransferase_I/II_large"/>
</dbReference>
<comment type="caution">
    <text evidence="7">The sequence shown here is derived from an EMBL/GenBank/DDBJ whole genome shotgun (WGS) entry which is preliminary data.</text>
</comment>
<dbReference type="EMBL" id="QJKF01000001">
    <property type="protein sequence ID" value="PXX71769.1"/>
    <property type="molecule type" value="Genomic_DNA"/>
</dbReference>
<comment type="cofactor">
    <cofactor evidence="1">
        <name>pyridoxal 5'-phosphate</name>
        <dbReference type="ChEBI" id="CHEBI:597326"/>
    </cofactor>
</comment>
<dbReference type="PANTHER" id="PTHR46383">
    <property type="entry name" value="ASPARTATE AMINOTRANSFERASE"/>
    <property type="match status" value="1"/>
</dbReference>
<name>A0A318KG14_9NOCA</name>
<dbReference type="SUPFAM" id="SSF53383">
    <property type="entry name" value="PLP-dependent transferases"/>
    <property type="match status" value="1"/>
</dbReference>
<dbReference type="GO" id="GO:0006520">
    <property type="term" value="P:amino acid metabolic process"/>
    <property type="evidence" value="ECO:0007669"/>
    <property type="project" value="InterPro"/>
</dbReference>
<organism evidence="7 8">
    <name type="scientific">Nocardia tenerifensis</name>
    <dbReference type="NCBI Taxonomy" id="228006"/>
    <lineage>
        <taxon>Bacteria</taxon>
        <taxon>Bacillati</taxon>
        <taxon>Actinomycetota</taxon>
        <taxon>Actinomycetes</taxon>
        <taxon>Mycobacteriales</taxon>
        <taxon>Nocardiaceae</taxon>
        <taxon>Nocardia</taxon>
    </lineage>
</organism>
<evidence type="ECO:0000313" key="8">
    <source>
        <dbReference type="Proteomes" id="UP000247569"/>
    </source>
</evidence>
<dbReference type="Pfam" id="PF00155">
    <property type="entry name" value="Aminotran_1_2"/>
    <property type="match status" value="1"/>
</dbReference>
<dbReference type="InterPro" id="IPR015424">
    <property type="entry name" value="PyrdxlP-dep_Trfase"/>
</dbReference>
<accession>A0A318KG14</accession>
<dbReference type="InterPro" id="IPR050596">
    <property type="entry name" value="AspAT/PAT-like"/>
</dbReference>
<evidence type="ECO:0000256" key="3">
    <source>
        <dbReference type="ARBA" id="ARBA00022576"/>
    </source>
</evidence>
<evidence type="ECO:0000313" key="7">
    <source>
        <dbReference type="EMBL" id="PXX71769.1"/>
    </source>
</evidence>
<proteinExistence type="inferred from homology"/>
<dbReference type="AlphaFoldDB" id="A0A318KG14"/>
<keyword evidence="5" id="KW-0663">Pyridoxal phosphate</keyword>
<dbReference type="GO" id="GO:0008483">
    <property type="term" value="F:transaminase activity"/>
    <property type="evidence" value="ECO:0007669"/>
    <property type="project" value="UniProtKB-KW"/>
</dbReference>
<sequence>MTHLSTRPAPLPAHAVLGDPDLPATLDDIALLHAHDATDPREVVYLSLGETWSRAPAALIRHLAEVPAYSHGYIVAPHGLPALHTVLRRFVVDTHRLENLVPEDDFEVAVTQNGTRDAMFDYARLLLDAPGAGRPQVVCSAPGWDYPGVFAPLGYRVRRFPLDPAAGYQPDPAHIRAMLHVAAREARGAATVLVINAQHNPTGAQWDSRTVTALLDAAADTGAAVLVDDAYHGLCDPPGPIVDVLRTVLTHYRDAMAWLAVRSLGKQFHCNGWGIGVLTGAPDTVSAMVNRQLGHHAFVSSVPLQAAMAAWLMTPAQRVYSAAIAREYRDKRARVAEALHTVLGFPRDAVFRGTATPYLRTRVPPSYTGPDAEYRYRRDCLTRAAVLPGSGDMGAQTPTDPPYIRFYLGAPEPDLSVAVCRMAEAGLGWAG</sequence>
<dbReference type="RefSeq" id="WP_110293368.1">
    <property type="nucleotide sequence ID" value="NZ_QJKF01000001.1"/>
</dbReference>
<keyword evidence="4 7" id="KW-0808">Transferase</keyword>
<comment type="similarity">
    <text evidence="2">Belongs to the class-I pyridoxal-phosphate-dependent aminotransferase family.</text>
</comment>
<feature type="domain" description="Aminotransferase class I/classII large" evidence="6">
    <location>
        <begin position="135"/>
        <end position="345"/>
    </location>
</feature>
<evidence type="ECO:0000256" key="1">
    <source>
        <dbReference type="ARBA" id="ARBA00001933"/>
    </source>
</evidence>
<dbReference type="PANTHER" id="PTHR46383:SF1">
    <property type="entry name" value="ASPARTATE AMINOTRANSFERASE"/>
    <property type="match status" value="1"/>
</dbReference>
<dbReference type="CDD" id="cd00609">
    <property type="entry name" value="AAT_like"/>
    <property type="match status" value="1"/>
</dbReference>
<keyword evidence="3 7" id="KW-0032">Aminotransferase</keyword>
<evidence type="ECO:0000256" key="4">
    <source>
        <dbReference type="ARBA" id="ARBA00022679"/>
    </source>
</evidence>
<evidence type="ECO:0000256" key="5">
    <source>
        <dbReference type="ARBA" id="ARBA00022898"/>
    </source>
</evidence>
<dbReference type="Proteomes" id="UP000247569">
    <property type="component" value="Unassembled WGS sequence"/>
</dbReference>
<dbReference type="OrthoDB" id="3469560at2"/>
<reference evidence="7 8" key="1">
    <citation type="submission" date="2018-05" db="EMBL/GenBank/DDBJ databases">
        <title>Genomic Encyclopedia of Type Strains, Phase IV (KMG-IV): sequencing the most valuable type-strain genomes for metagenomic binning, comparative biology and taxonomic classification.</title>
        <authorList>
            <person name="Goeker M."/>
        </authorList>
    </citation>
    <scope>NUCLEOTIDE SEQUENCE [LARGE SCALE GENOMIC DNA]</scope>
    <source>
        <strain evidence="7 8">DSM 44704</strain>
    </source>
</reference>
<protein>
    <submittedName>
        <fullName evidence="7">N-succinyldiaminopimelate aminotransferase</fullName>
    </submittedName>
</protein>